<organism evidence="4 5">
    <name type="scientific">Linum tenue</name>
    <dbReference type="NCBI Taxonomy" id="586396"/>
    <lineage>
        <taxon>Eukaryota</taxon>
        <taxon>Viridiplantae</taxon>
        <taxon>Streptophyta</taxon>
        <taxon>Embryophyta</taxon>
        <taxon>Tracheophyta</taxon>
        <taxon>Spermatophyta</taxon>
        <taxon>Magnoliopsida</taxon>
        <taxon>eudicotyledons</taxon>
        <taxon>Gunneridae</taxon>
        <taxon>Pentapetalae</taxon>
        <taxon>rosids</taxon>
        <taxon>fabids</taxon>
        <taxon>Malpighiales</taxon>
        <taxon>Linaceae</taxon>
        <taxon>Linum</taxon>
    </lineage>
</organism>
<evidence type="ECO:0000313" key="5">
    <source>
        <dbReference type="Proteomes" id="UP001154282"/>
    </source>
</evidence>
<dbReference type="PROSITE" id="PS51375">
    <property type="entry name" value="PPR"/>
    <property type="match status" value="2"/>
</dbReference>
<evidence type="ECO:0000313" key="4">
    <source>
        <dbReference type="EMBL" id="CAI0405530.1"/>
    </source>
</evidence>
<keyword evidence="5" id="KW-1185">Reference proteome</keyword>
<gene>
    <name evidence="4" type="ORF">LITE_LOCUS12901</name>
</gene>
<evidence type="ECO:0000256" key="1">
    <source>
        <dbReference type="ARBA" id="ARBA00022737"/>
    </source>
</evidence>
<protein>
    <recommendedName>
        <fullName evidence="6">Pentatricopeptide repeat-containing protein</fullName>
    </recommendedName>
</protein>
<dbReference type="InterPro" id="IPR011990">
    <property type="entry name" value="TPR-like_helical_dom_sf"/>
</dbReference>
<dbReference type="Gene3D" id="1.25.40.10">
    <property type="entry name" value="Tetratricopeptide repeat domain"/>
    <property type="match status" value="3"/>
</dbReference>
<keyword evidence="1" id="KW-0677">Repeat</keyword>
<dbReference type="GO" id="GO:0009658">
    <property type="term" value="P:chloroplast organization"/>
    <property type="evidence" value="ECO:0007669"/>
    <property type="project" value="InterPro"/>
</dbReference>
<proteinExistence type="predicted"/>
<dbReference type="NCBIfam" id="TIGR00756">
    <property type="entry name" value="PPR"/>
    <property type="match status" value="1"/>
</dbReference>
<feature type="region of interest" description="Disordered" evidence="3">
    <location>
        <begin position="1"/>
        <end position="23"/>
    </location>
</feature>
<dbReference type="Proteomes" id="UP001154282">
    <property type="component" value="Unassembled WGS sequence"/>
</dbReference>
<feature type="repeat" description="PPR" evidence="2">
    <location>
        <begin position="353"/>
        <end position="387"/>
    </location>
</feature>
<dbReference type="Pfam" id="PF13812">
    <property type="entry name" value="PPR_3"/>
    <property type="match status" value="1"/>
</dbReference>
<dbReference type="EMBL" id="CAMGYJ010000004">
    <property type="protein sequence ID" value="CAI0405530.1"/>
    <property type="molecule type" value="Genomic_DNA"/>
</dbReference>
<dbReference type="GO" id="GO:0009507">
    <property type="term" value="C:chloroplast"/>
    <property type="evidence" value="ECO:0007669"/>
    <property type="project" value="TreeGrafter"/>
</dbReference>
<dbReference type="Pfam" id="PF01535">
    <property type="entry name" value="PPR"/>
    <property type="match status" value="1"/>
</dbReference>
<dbReference type="PANTHER" id="PTHR46935">
    <property type="entry name" value="OS01G0674700 PROTEIN"/>
    <property type="match status" value="1"/>
</dbReference>
<reference evidence="4" key="1">
    <citation type="submission" date="2022-08" db="EMBL/GenBank/DDBJ databases">
        <authorList>
            <person name="Gutierrez-Valencia J."/>
        </authorList>
    </citation>
    <scope>NUCLEOTIDE SEQUENCE</scope>
</reference>
<dbReference type="PANTHER" id="PTHR46935:SF2">
    <property type="entry name" value="PENTACOTRIPEPTIDE-REPEAT REGION OF PRORP DOMAIN-CONTAINING PROTEIN"/>
    <property type="match status" value="1"/>
</dbReference>
<name>A0AAV0J6H1_9ROSI</name>
<evidence type="ECO:0008006" key="6">
    <source>
        <dbReference type="Google" id="ProtNLM"/>
    </source>
</evidence>
<evidence type="ECO:0000256" key="2">
    <source>
        <dbReference type="PROSITE-ProRule" id="PRU00708"/>
    </source>
</evidence>
<evidence type="ECO:0000256" key="3">
    <source>
        <dbReference type="SAM" id="MobiDB-lite"/>
    </source>
</evidence>
<dbReference type="InterPro" id="IPR044645">
    <property type="entry name" value="DG1/EMB2279-like"/>
</dbReference>
<accession>A0AAV0J6H1</accession>
<dbReference type="AlphaFoldDB" id="A0AAV0J6H1"/>
<sequence>METSMALFPSSPSPSLPPKKFEPKVETIKRRLLKKGLEPTPKIIHTLRKKEIQKHNRKLNKIRRTQQPPPLTESEKQALAEESHFLTVKREYRDFTKAVEPRGSGVLLEGRPWEKMGKVKLREISGRCKDFDRGKPKRENLRELKEIFEGNLKWVLDDDIDFEDDDFSRTENETNLEPSRRKCSEGETIQFLVNKLCLKEVTTVKDWKLARMMKQSGLQFTERQLLKIVDTLGARGQWKQALAVVEWEDCNTYPDMAAYHSIAVTLGQAGLLKELMKVMEVMREKPPKRVLNACIPSQQWKGASWVFEQLRKGGLKPNGATYGLAMEVMLRCGKYDLVHEFFNKMNRSGQAPKALTYKVLVRAFWEEGKVNEAVESVRDMEDRGVVGVASVYYELACCLCHHGRWRDAMHEVDKIRRVPQSKPMEYTFTGMILAAMDGGHIHDCIAIFEHMKSHCVPNIGTINTMLRVYCQNDFFSAAKSLYEEIKITYGTHCTPDGYTYSAMLEASANALEWEYFEHVYREMVFSGYQLDQTKHELLLVKASRAGKVGVSSHGHLLEHAFDTILEAGEIPSPLYFIELVCQAARDQNYEKAVTLANAAAYAPFQISETQWKDILKSYGRKISTDSLHKLLAAISNCHLPSEATVSNLSKALRALCGNETFGYMDPSRQKELL</sequence>
<feature type="repeat" description="PPR" evidence="2">
    <location>
        <begin position="318"/>
        <end position="352"/>
    </location>
</feature>
<comment type="caution">
    <text evidence="4">The sequence shown here is derived from an EMBL/GenBank/DDBJ whole genome shotgun (WGS) entry which is preliminary data.</text>
</comment>
<dbReference type="InterPro" id="IPR002885">
    <property type="entry name" value="PPR_rpt"/>
</dbReference>